<sequence length="358" mass="40878">MDTNRRFDQFPGYMFGKSKRIRNKNWELLEIQVLKKMIDNHYELLNSRHTNAMINARKNLVWKRIADSINALGLHRRTVRELKIKWSNMRLTEKRKSSGSQHTTGSQDYDAERTDDVVDISQSSYESGSQLNSPVEQGITQNQVDAIVSNDVSSGKSTVQPQQLSLCDSNIIQNHHLGNSNESNRLLYTGRLNTVEPSLPVQKQNSVNIENEMSTCQIASWPLAEYSSDQVRHNTDESNIQNSSKDHVLDFSQDRIYLPGVVIKPEPNNFQQMINMKDTDSSVRRIPEFQSTAIQTDWKLSGVGDYVCPSLSVSERDISAIKFEILNLEKANLLLKNENMELQNAKLRLEISRHQSGV</sequence>
<keyword evidence="1" id="KW-0175">Coiled coil</keyword>
<protein>
    <recommendedName>
        <fullName evidence="3">Myb/SANT-like DNA-binding domain-containing protein</fullName>
    </recommendedName>
</protein>
<dbReference type="Proteomes" id="UP000507470">
    <property type="component" value="Unassembled WGS sequence"/>
</dbReference>
<dbReference type="AlphaFoldDB" id="A0A6J8D0N6"/>
<keyword evidence="5" id="KW-1185">Reference proteome</keyword>
<organism evidence="4 5">
    <name type="scientific">Mytilus coruscus</name>
    <name type="common">Sea mussel</name>
    <dbReference type="NCBI Taxonomy" id="42192"/>
    <lineage>
        <taxon>Eukaryota</taxon>
        <taxon>Metazoa</taxon>
        <taxon>Spiralia</taxon>
        <taxon>Lophotrochozoa</taxon>
        <taxon>Mollusca</taxon>
        <taxon>Bivalvia</taxon>
        <taxon>Autobranchia</taxon>
        <taxon>Pteriomorphia</taxon>
        <taxon>Mytilida</taxon>
        <taxon>Mytiloidea</taxon>
        <taxon>Mytilidae</taxon>
        <taxon>Mytilinae</taxon>
        <taxon>Mytilus</taxon>
    </lineage>
</organism>
<accession>A0A6J8D0N6</accession>
<feature type="region of interest" description="Disordered" evidence="2">
    <location>
        <begin position="92"/>
        <end position="114"/>
    </location>
</feature>
<name>A0A6J8D0N6_MYTCO</name>
<reference evidence="4 5" key="1">
    <citation type="submission" date="2020-06" db="EMBL/GenBank/DDBJ databases">
        <authorList>
            <person name="Li R."/>
            <person name="Bekaert M."/>
        </authorList>
    </citation>
    <scope>NUCLEOTIDE SEQUENCE [LARGE SCALE GENOMIC DNA]</scope>
    <source>
        <strain evidence="5">wild</strain>
    </source>
</reference>
<evidence type="ECO:0000256" key="1">
    <source>
        <dbReference type="SAM" id="Coils"/>
    </source>
</evidence>
<evidence type="ECO:0000313" key="5">
    <source>
        <dbReference type="Proteomes" id="UP000507470"/>
    </source>
</evidence>
<gene>
    <name evidence="4" type="ORF">MCOR_34963</name>
</gene>
<dbReference type="InterPro" id="IPR028002">
    <property type="entry name" value="Myb_DNA-bind_5"/>
</dbReference>
<dbReference type="EMBL" id="CACVKT020006320">
    <property type="protein sequence ID" value="CAC5400812.1"/>
    <property type="molecule type" value="Genomic_DNA"/>
</dbReference>
<evidence type="ECO:0000259" key="3">
    <source>
        <dbReference type="Pfam" id="PF13873"/>
    </source>
</evidence>
<feature type="compositionally biased region" description="Polar residues" evidence="2">
    <location>
        <begin position="98"/>
        <end position="107"/>
    </location>
</feature>
<evidence type="ECO:0000256" key="2">
    <source>
        <dbReference type="SAM" id="MobiDB-lite"/>
    </source>
</evidence>
<feature type="domain" description="Myb/SANT-like DNA-binding" evidence="3">
    <location>
        <begin position="22"/>
        <end position="96"/>
    </location>
</feature>
<feature type="coiled-coil region" evidence="1">
    <location>
        <begin position="323"/>
        <end position="355"/>
    </location>
</feature>
<dbReference type="OrthoDB" id="6152077at2759"/>
<evidence type="ECO:0000313" key="4">
    <source>
        <dbReference type="EMBL" id="CAC5400812.1"/>
    </source>
</evidence>
<proteinExistence type="predicted"/>
<dbReference type="Pfam" id="PF13873">
    <property type="entry name" value="Myb_DNA-bind_5"/>
    <property type="match status" value="1"/>
</dbReference>